<keyword evidence="2" id="KW-0964">Secreted</keyword>
<dbReference type="Pfam" id="PF01759">
    <property type="entry name" value="NTR"/>
    <property type="match status" value="1"/>
</dbReference>
<evidence type="ECO:0000256" key="3">
    <source>
        <dbReference type="ARBA" id="ARBA00023157"/>
    </source>
</evidence>
<dbReference type="Gene3D" id="2.60.40.690">
    <property type="entry name" value="Alpha-macroglobulin, receptor-binding domain"/>
    <property type="match status" value="1"/>
</dbReference>
<dbReference type="InterPro" id="IPR050473">
    <property type="entry name" value="A2M/Complement_sys"/>
</dbReference>
<dbReference type="InterPro" id="IPR040839">
    <property type="entry name" value="MG4"/>
</dbReference>
<dbReference type="InterPro" id="IPR011626">
    <property type="entry name" value="Alpha-macroglobulin_TED"/>
</dbReference>
<feature type="domain" description="NTR" evidence="4">
    <location>
        <begin position="1"/>
        <end position="120"/>
    </location>
</feature>
<dbReference type="GO" id="GO:0005615">
    <property type="term" value="C:extracellular space"/>
    <property type="evidence" value="ECO:0007669"/>
    <property type="project" value="InterPro"/>
</dbReference>
<proteinExistence type="predicted"/>
<dbReference type="OrthoDB" id="6359008at2759"/>
<keyword evidence="3" id="KW-1015">Disulfide bond</keyword>
<dbReference type="SUPFAM" id="SSF48239">
    <property type="entry name" value="Terpenoid cyclases/Protein prenyltransferases"/>
    <property type="match status" value="1"/>
</dbReference>
<protein>
    <recommendedName>
        <fullName evidence="4">NTR domain-containing protein</fullName>
    </recommendedName>
</protein>
<evidence type="ECO:0000313" key="5">
    <source>
        <dbReference type="EMBL" id="KAF3844101.1"/>
    </source>
</evidence>
<dbReference type="InterPro" id="IPR018933">
    <property type="entry name" value="Netrin_module_non-TIMP"/>
</dbReference>
<dbReference type="Pfam" id="PF17789">
    <property type="entry name" value="MG4"/>
    <property type="match status" value="1"/>
</dbReference>
<reference evidence="5 6" key="1">
    <citation type="submission" date="2020-03" db="EMBL/GenBank/DDBJ databases">
        <title>Dissostichus mawsoni Genome sequencing and assembly.</title>
        <authorList>
            <person name="Park H."/>
        </authorList>
    </citation>
    <scope>NUCLEOTIDE SEQUENCE [LARGE SCALE GENOMIC DNA]</scope>
    <source>
        <strain evidence="5">DM0001</strain>
        <tissue evidence="5">Muscle</tissue>
    </source>
</reference>
<dbReference type="InterPro" id="IPR009048">
    <property type="entry name" value="A-macroglobulin_rcpt-bd"/>
</dbReference>
<evidence type="ECO:0000256" key="2">
    <source>
        <dbReference type="ARBA" id="ARBA00022525"/>
    </source>
</evidence>
<dbReference type="InterPro" id="IPR008993">
    <property type="entry name" value="TIMP-like_OB-fold"/>
</dbReference>
<comment type="caution">
    <text evidence="5">The sequence shown here is derived from an EMBL/GenBank/DDBJ whole genome shotgun (WGS) entry which is preliminary data.</text>
</comment>
<dbReference type="Gene3D" id="2.40.50.120">
    <property type="match status" value="1"/>
</dbReference>
<organism evidence="5 6">
    <name type="scientific">Dissostichus mawsoni</name>
    <name type="common">Antarctic cod</name>
    <dbReference type="NCBI Taxonomy" id="36200"/>
    <lineage>
        <taxon>Eukaryota</taxon>
        <taxon>Metazoa</taxon>
        <taxon>Chordata</taxon>
        <taxon>Craniata</taxon>
        <taxon>Vertebrata</taxon>
        <taxon>Euteleostomi</taxon>
        <taxon>Actinopterygii</taxon>
        <taxon>Neopterygii</taxon>
        <taxon>Teleostei</taxon>
        <taxon>Neoteleostei</taxon>
        <taxon>Acanthomorphata</taxon>
        <taxon>Eupercaria</taxon>
        <taxon>Perciformes</taxon>
        <taxon>Notothenioidei</taxon>
        <taxon>Nototheniidae</taxon>
        <taxon>Dissostichus</taxon>
    </lineage>
</organism>
<evidence type="ECO:0000256" key="1">
    <source>
        <dbReference type="ARBA" id="ARBA00004613"/>
    </source>
</evidence>
<dbReference type="Gene3D" id="6.20.50.160">
    <property type="match status" value="1"/>
</dbReference>
<evidence type="ECO:0000313" key="6">
    <source>
        <dbReference type="Proteomes" id="UP000518266"/>
    </source>
</evidence>
<dbReference type="PROSITE" id="PS50189">
    <property type="entry name" value="NTR"/>
    <property type="match status" value="1"/>
</dbReference>
<gene>
    <name evidence="5" type="ORF">F7725_016149</name>
</gene>
<dbReference type="Pfam" id="PF07677">
    <property type="entry name" value="A2M_recep"/>
    <property type="match status" value="1"/>
</dbReference>
<keyword evidence="6" id="KW-1185">Reference proteome</keyword>
<dbReference type="SMART" id="SM00643">
    <property type="entry name" value="C345C"/>
    <property type="match status" value="1"/>
</dbReference>
<dbReference type="Gene3D" id="1.50.10.20">
    <property type="match status" value="1"/>
</dbReference>
<dbReference type="InterPro" id="IPR008930">
    <property type="entry name" value="Terpenoid_cyclase/PrenylTrfase"/>
</dbReference>
<evidence type="ECO:0000259" key="4">
    <source>
        <dbReference type="PROSITE" id="PS50189"/>
    </source>
</evidence>
<dbReference type="InterPro" id="IPR001134">
    <property type="entry name" value="Netrin_domain"/>
</dbReference>
<dbReference type="EMBL" id="JAAKFY010000017">
    <property type="protein sequence ID" value="KAF3844101.1"/>
    <property type="molecule type" value="Genomic_DNA"/>
</dbReference>
<dbReference type="Gene3D" id="2.60.40.1930">
    <property type="match status" value="1"/>
</dbReference>
<dbReference type="SUPFAM" id="SSF50242">
    <property type="entry name" value="TIMP-like"/>
    <property type="match status" value="1"/>
</dbReference>
<dbReference type="PANTHER" id="PTHR11412">
    <property type="entry name" value="MACROGLOBULIN / COMPLEMENT"/>
    <property type="match status" value="1"/>
</dbReference>
<dbReference type="Pfam" id="PF07678">
    <property type="entry name" value="TED_complement"/>
    <property type="match status" value="1"/>
</dbReference>
<dbReference type="Proteomes" id="UP000518266">
    <property type="component" value="Unassembled WGS sequence"/>
</dbReference>
<name>A0A7J5Y4Y1_DISMA</name>
<dbReference type="PANTHER" id="PTHR11412:SF81">
    <property type="entry name" value="COMPLEMENT C3"/>
    <property type="match status" value="1"/>
</dbReference>
<accession>A0A7J5Y4Y1</accession>
<comment type="subcellular location">
    <subcellularLocation>
        <location evidence="1">Secreted</location>
    </subcellularLocation>
</comment>
<dbReference type="InterPro" id="IPR036595">
    <property type="entry name" value="A-macroglobulin_rcpt-bd_sf"/>
</dbReference>
<sequence>MKQMSKQSTMCLSSVYKVKLEVFEDGLSTDIYTMLVLEVIKEGTFDVGPLNKLRTFLSYPHCRESLDLVAGNTYLIMGTSDDIHRDDAHQTYQYVLGERTWIEYWPIEAECQADEHRPTCLGMEEMVEVVNADNTPAQGVAVVVEPGTVNRFTADNGMARLTINTRDPQLTITAKTNDPHINSTRQASATMKALPYITKSKNYIHIGTLKLEPSRPPRSYEPRRMFGLKVTGDPGAIVGLVAVDKDVWDIVEKYDTGCTPGGGKDGMNVFYNAGLLFESNTASGTPYRQGYIRELTYQKTDGSFAAFPQRPSSSWLTAYVAKVFAMANNLVAVQSPHICEAIKFLILNAQQPDGLFKEDGPWLFLSALLFVYLSLSHLYLQVSHTRPEEIIFRVHQKMKVGVLQPAAVSVYYERES</sequence>
<dbReference type="AlphaFoldDB" id="A0A7J5Y4Y1"/>